<keyword evidence="5" id="KW-0479">Metal-binding</keyword>
<comment type="caution">
    <text evidence="14">The sequence shown here is derived from an EMBL/GenBank/DDBJ whole genome shotgun (WGS) entry which is preliminary data.</text>
</comment>
<reference evidence="14 15" key="1">
    <citation type="submission" date="2015-12" db="EMBL/GenBank/DDBJ databases">
        <title>The genome of Folsomia candida.</title>
        <authorList>
            <person name="Faddeeva A."/>
            <person name="Derks M.F."/>
            <person name="Anvar Y."/>
            <person name="Smit S."/>
            <person name="Van Straalen N."/>
            <person name="Roelofs D."/>
        </authorList>
    </citation>
    <scope>NUCLEOTIDE SEQUENCE [LARGE SCALE GENOMIC DNA]</scope>
    <source>
        <strain evidence="14 15">VU population</strain>
        <tissue evidence="14">Whole body</tissue>
    </source>
</reference>
<evidence type="ECO:0000313" key="15">
    <source>
        <dbReference type="Proteomes" id="UP000198287"/>
    </source>
</evidence>
<dbReference type="InterPro" id="IPR031127">
    <property type="entry name" value="E3_UB_ligase_RBR"/>
</dbReference>
<dbReference type="InterPro" id="IPR001841">
    <property type="entry name" value="Znf_RING"/>
</dbReference>
<dbReference type="InterPro" id="IPR002867">
    <property type="entry name" value="IBR_dom"/>
</dbReference>
<keyword evidence="6" id="KW-0677">Repeat</keyword>
<dbReference type="InterPro" id="IPR047548">
    <property type="entry name" value="Rcat_RBR_RNF14"/>
</dbReference>
<accession>A0A226EK38</accession>
<evidence type="ECO:0000313" key="14">
    <source>
        <dbReference type="EMBL" id="OXA57477.1"/>
    </source>
</evidence>
<evidence type="ECO:0000259" key="13">
    <source>
        <dbReference type="PROSITE" id="PS51873"/>
    </source>
</evidence>
<feature type="domain" description="RING-type" evidence="12">
    <location>
        <begin position="12"/>
        <end position="72"/>
    </location>
</feature>
<evidence type="ECO:0000259" key="12">
    <source>
        <dbReference type="PROSITE" id="PS50089"/>
    </source>
</evidence>
<evidence type="ECO:0000256" key="10">
    <source>
        <dbReference type="ARBA" id="ARBA00044508"/>
    </source>
</evidence>
<dbReference type="AlphaFoldDB" id="A0A226EK38"/>
<dbReference type="GO" id="GO:0008270">
    <property type="term" value="F:zinc ion binding"/>
    <property type="evidence" value="ECO:0007669"/>
    <property type="project" value="UniProtKB-KW"/>
</dbReference>
<evidence type="ECO:0000256" key="1">
    <source>
        <dbReference type="ARBA" id="ARBA00001798"/>
    </source>
</evidence>
<dbReference type="InterPro" id="IPR044066">
    <property type="entry name" value="TRIAD_supradom"/>
</dbReference>
<feature type="domain" description="RING-type" evidence="13">
    <location>
        <begin position="215"/>
        <end position="450"/>
    </location>
</feature>
<gene>
    <name evidence="14" type="ORF">Fcan01_06506</name>
</gene>
<name>A0A226EK38_FOLCA</name>
<dbReference type="Pfam" id="PF01485">
    <property type="entry name" value="IBR"/>
    <property type="match status" value="1"/>
</dbReference>
<dbReference type="Proteomes" id="UP000198287">
    <property type="component" value="Unassembled WGS sequence"/>
</dbReference>
<keyword evidence="9" id="KW-0862">Zinc</keyword>
<evidence type="ECO:0000256" key="2">
    <source>
        <dbReference type="ARBA" id="ARBA00004906"/>
    </source>
</evidence>
<dbReference type="GO" id="GO:0061630">
    <property type="term" value="F:ubiquitin protein ligase activity"/>
    <property type="evidence" value="ECO:0007669"/>
    <property type="project" value="UniProtKB-EC"/>
</dbReference>
<dbReference type="PROSITE" id="PS50089">
    <property type="entry name" value="ZF_RING_2"/>
    <property type="match status" value="1"/>
</dbReference>
<comment type="catalytic activity">
    <reaction evidence="1">
        <text>[E2 ubiquitin-conjugating enzyme]-S-ubiquitinyl-L-cysteine + [acceptor protein]-L-lysine = [E2 ubiquitin-conjugating enzyme]-L-cysteine + [acceptor protein]-N(6)-ubiquitinyl-L-lysine.</text>
        <dbReference type="EC" id="2.3.2.31"/>
    </reaction>
</comment>
<dbReference type="SUPFAM" id="SSF57850">
    <property type="entry name" value="RING/U-box"/>
    <property type="match status" value="5"/>
</dbReference>
<dbReference type="PROSITE" id="PS51873">
    <property type="entry name" value="TRIAD"/>
    <property type="match status" value="1"/>
</dbReference>
<dbReference type="SMART" id="SM00184">
    <property type="entry name" value="RING"/>
    <property type="match status" value="3"/>
</dbReference>
<keyword evidence="4" id="KW-0808">Transferase</keyword>
<dbReference type="InterPro" id="IPR017907">
    <property type="entry name" value="Znf_RING_CS"/>
</dbReference>
<dbReference type="Pfam" id="PF26200">
    <property type="entry name" value="Rcat_RNF216"/>
    <property type="match status" value="1"/>
</dbReference>
<evidence type="ECO:0000256" key="9">
    <source>
        <dbReference type="ARBA" id="ARBA00022833"/>
    </source>
</evidence>
<keyword evidence="8" id="KW-0833">Ubl conjugation pathway</keyword>
<sequence length="458" mass="51983">MASAFPEDNFECLTCSESLQQGLRLVLKCGHGFCASCLLQDVIEQLSENNLTNEISGQVDKDRETISNLRCPFNPFCDGFVTSDVFQPVLGHELYKKVKNVLPSRQIDRGNEIDRQNCPRCSTPAGSVELDCFLATCHPCGYVFCTNCKSDYHGYDCNLKLDSKSKIQQQGNKDFDFTELLFVLEQVLDENAKQRDATTRSAKTLKKVGVKQFSPVFECCICLNDDIVLNQIVDFGCSHTNACKNCTKSYFENYIQNGQIFELKCPSPGCGRMASQALIKDLVDPQAFFKMEDLQLNDALKEFPEIVHCPKPDCQMMIQAQPEYGFCPSCEYSFCTACFRPFHGSTPCGLTDVEMQERMRKYVTADEAEKRRMDEEEKQARKVQDDESEKLIKNIYKKCPSCPTNIEKIDGCNKLVCTKCQTIFCWLCGKKISNVDPYQHFRAGECKLFEVPPDYDSD</sequence>
<evidence type="ECO:0000256" key="3">
    <source>
        <dbReference type="ARBA" id="ARBA00012251"/>
    </source>
</evidence>
<dbReference type="Gene3D" id="1.20.120.1750">
    <property type="match status" value="1"/>
</dbReference>
<evidence type="ECO:0000256" key="5">
    <source>
        <dbReference type="ARBA" id="ARBA00022723"/>
    </source>
</evidence>
<evidence type="ECO:0000256" key="6">
    <source>
        <dbReference type="ARBA" id="ARBA00022737"/>
    </source>
</evidence>
<keyword evidence="7 11" id="KW-0863">Zinc-finger</keyword>
<dbReference type="GO" id="GO:0016567">
    <property type="term" value="P:protein ubiquitination"/>
    <property type="evidence" value="ECO:0007669"/>
    <property type="project" value="InterPro"/>
</dbReference>
<evidence type="ECO:0000256" key="8">
    <source>
        <dbReference type="ARBA" id="ARBA00022786"/>
    </source>
</evidence>
<evidence type="ECO:0000256" key="4">
    <source>
        <dbReference type="ARBA" id="ARBA00022679"/>
    </source>
</evidence>
<dbReference type="EMBL" id="LNIX01000003">
    <property type="protein sequence ID" value="OXA57477.1"/>
    <property type="molecule type" value="Genomic_DNA"/>
</dbReference>
<comment type="similarity">
    <text evidence="10">Belongs to the RBR family. RNF14 subfamily.</text>
</comment>
<organism evidence="14 15">
    <name type="scientific">Folsomia candida</name>
    <name type="common">Springtail</name>
    <dbReference type="NCBI Taxonomy" id="158441"/>
    <lineage>
        <taxon>Eukaryota</taxon>
        <taxon>Metazoa</taxon>
        <taxon>Ecdysozoa</taxon>
        <taxon>Arthropoda</taxon>
        <taxon>Hexapoda</taxon>
        <taxon>Collembola</taxon>
        <taxon>Entomobryomorpha</taxon>
        <taxon>Isotomoidea</taxon>
        <taxon>Isotomidae</taxon>
        <taxon>Proisotominae</taxon>
        <taxon>Folsomia</taxon>
    </lineage>
</organism>
<dbReference type="InterPro" id="IPR013083">
    <property type="entry name" value="Znf_RING/FYVE/PHD"/>
</dbReference>
<dbReference type="OrthoDB" id="69641at2759"/>
<comment type="pathway">
    <text evidence="2">Protein modification; protein ubiquitination.</text>
</comment>
<keyword evidence="15" id="KW-1185">Reference proteome</keyword>
<dbReference type="CDD" id="cd20354">
    <property type="entry name" value="Rcat_RBR_RNF14"/>
    <property type="match status" value="1"/>
</dbReference>
<dbReference type="Gene3D" id="3.30.40.10">
    <property type="entry name" value="Zinc/RING finger domain, C3HC4 (zinc finger)"/>
    <property type="match status" value="2"/>
</dbReference>
<dbReference type="CDD" id="cd20341">
    <property type="entry name" value="BRcat_RBR_RNF14"/>
    <property type="match status" value="1"/>
</dbReference>
<dbReference type="PROSITE" id="PS00518">
    <property type="entry name" value="ZF_RING_1"/>
    <property type="match status" value="1"/>
</dbReference>
<dbReference type="Gene3D" id="2.20.25.20">
    <property type="match status" value="1"/>
</dbReference>
<dbReference type="SMART" id="SM00647">
    <property type="entry name" value="IBR"/>
    <property type="match status" value="3"/>
</dbReference>
<dbReference type="PANTHER" id="PTHR11685">
    <property type="entry name" value="RBR FAMILY RING FINGER AND IBR DOMAIN-CONTAINING"/>
    <property type="match status" value="1"/>
</dbReference>
<proteinExistence type="inferred from homology"/>
<evidence type="ECO:0000256" key="7">
    <source>
        <dbReference type="ARBA" id="ARBA00022771"/>
    </source>
</evidence>
<protein>
    <recommendedName>
        <fullName evidence="3">RBR-type E3 ubiquitin transferase</fullName>
        <ecNumber evidence="3">2.3.2.31</ecNumber>
    </recommendedName>
</protein>
<evidence type="ECO:0000256" key="11">
    <source>
        <dbReference type="PROSITE-ProRule" id="PRU00175"/>
    </source>
</evidence>
<dbReference type="EC" id="2.3.2.31" evidence="3"/>